<dbReference type="RefSeq" id="WP_132107614.1">
    <property type="nucleotide sequence ID" value="NZ_SMLB01000066.1"/>
</dbReference>
<dbReference type="Proteomes" id="UP000295217">
    <property type="component" value="Unassembled WGS sequence"/>
</dbReference>
<reference evidence="2 3" key="1">
    <citation type="submission" date="2019-02" db="EMBL/GenBank/DDBJ databases">
        <title>Draft genome sequences of novel Actinobacteria.</title>
        <authorList>
            <person name="Sahin N."/>
            <person name="Ay H."/>
            <person name="Saygin H."/>
        </authorList>
    </citation>
    <scope>NUCLEOTIDE SEQUENCE [LARGE SCALE GENOMIC DNA]</scope>
    <source>
        <strain evidence="2 3">8K307</strain>
    </source>
</reference>
<gene>
    <name evidence="2" type="ORF">E1262_27870</name>
</gene>
<name>A0A4R4ZZ20_9ACTN</name>
<comment type="caution">
    <text evidence="2">The sequence shown here is derived from an EMBL/GenBank/DDBJ whole genome shotgun (WGS) entry which is preliminary data.</text>
</comment>
<dbReference type="EMBL" id="SMLB01000066">
    <property type="protein sequence ID" value="TDD64551.1"/>
    <property type="molecule type" value="Genomic_DNA"/>
</dbReference>
<sequence>MTTDRRRDREAGVLGATPEQPGTTGDQETGKRRWDPAYRAHCPQCRKSGRTFAVYGKAEHAAHGHAVKYGHATYVIDQYGIRVVGSDQRPGTDG</sequence>
<feature type="region of interest" description="Disordered" evidence="1">
    <location>
        <begin position="1"/>
        <end position="34"/>
    </location>
</feature>
<evidence type="ECO:0000313" key="2">
    <source>
        <dbReference type="EMBL" id="TDD64551.1"/>
    </source>
</evidence>
<evidence type="ECO:0000256" key="1">
    <source>
        <dbReference type="SAM" id="MobiDB-lite"/>
    </source>
</evidence>
<evidence type="ECO:0000313" key="3">
    <source>
        <dbReference type="Proteomes" id="UP000295217"/>
    </source>
</evidence>
<keyword evidence="3" id="KW-1185">Reference proteome</keyword>
<protein>
    <submittedName>
        <fullName evidence="2">Uncharacterized protein</fullName>
    </submittedName>
</protein>
<organism evidence="2 3">
    <name type="scientific">Jiangella aurantiaca</name>
    <dbReference type="NCBI Taxonomy" id="2530373"/>
    <lineage>
        <taxon>Bacteria</taxon>
        <taxon>Bacillati</taxon>
        <taxon>Actinomycetota</taxon>
        <taxon>Actinomycetes</taxon>
        <taxon>Jiangellales</taxon>
        <taxon>Jiangellaceae</taxon>
        <taxon>Jiangella</taxon>
    </lineage>
</organism>
<accession>A0A4R4ZZ20</accession>
<feature type="compositionally biased region" description="Basic and acidic residues" evidence="1">
    <location>
        <begin position="1"/>
        <end position="11"/>
    </location>
</feature>
<proteinExistence type="predicted"/>
<dbReference type="OrthoDB" id="5193647at2"/>
<dbReference type="AlphaFoldDB" id="A0A4R4ZZ20"/>